<protein>
    <submittedName>
        <fullName evidence="1">Uncharacterized protein</fullName>
    </submittedName>
</protein>
<dbReference type="EMBL" id="JANIIK010000048">
    <property type="protein sequence ID" value="KAJ3600001.1"/>
    <property type="molecule type" value="Genomic_DNA"/>
</dbReference>
<evidence type="ECO:0000313" key="2">
    <source>
        <dbReference type="Proteomes" id="UP001148018"/>
    </source>
</evidence>
<sequence>MFINTSSTLIQLSHQHMMDDGTQRPQSHDICRRQVNLQDITLYRRTGYRTEDWPAAVERVDGAEDLEDLDDTSPWALLCR</sequence>
<organism evidence="1 2">
    <name type="scientific">Muraenolepis orangiensis</name>
    <name type="common">Patagonian moray cod</name>
    <dbReference type="NCBI Taxonomy" id="630683"/>
    <lineage>
        <taxon>Eukaryota</taxon>
        <taxon>Metazoa</taxon>
        <taxon>Chordata</taxon>
        <taxon>Craniata</taxon>
        <taxon>Vertebrata</taxon>
        <taxon>Euteleostomi</taxon>
        <taxon>Actinopterygii</taxon>
        <taxon>Neopterygii</taxon>
        <taxon>Teleostei</taxon>
        <taxon>Neoteleostei</taxon>
        <taxon>Acanthomorphata</taxon>
        <taxon>Zeiogadaria</taxon>
        <taxon>Gadariae</taxon>
        <taxon>Gadiformes</taxon>
        <taxon>Muraenolepidoidei</taxon>
        <taxon>Muraenolepididae</taxon>
        <taxon>Muraenolepis</taxon>
    </lineage>
</organism>
<name>A0A9Q0E646_9TELE</name>
<proteinExistence type="predicted"/>
<dbReference type="AlphaFoldDB" id="A0A9Q0E646"/>
<dbReference type="Proteomes" id="UP001148018">
    <property type="component" value="Unassembled WGS sequence"/>
</dbReference>
<gene>
    <name evidence="1" type="ORF">NHX12_033953</name>
</gene>
<keyword evidence="2" id="KW-1185">Reference proteome</keyword>
<comment type="caution">
    <text evidence="1">The sequence shown here is derived from an EMBL/GenBank/DDBJ whole genome shotgun (WGS) entry which is preliminary data.</text>
</comment>
<evidence type="ECO:0000313" key="1">
    <source>
        <dbReference type="EMBL" id="KAJ3600001.1"/>
    </source>
</evidence>
<accession>A0A9Q0E646</accession>
<reference evidence="1" key="1">
    <citation type="submission" date="2022-07" db="EMBL/GenBank/DDBJ databases">
        <title>Chromosome-level genome of Muraenolepis orangiensis.</title>
        <authorList>
            <person name="Kim J."/>
        </authorList>
    </citation>
    <scope>NUCLEOTIDE SEQUENCE</scope>
    <source>
        <strain evidence="1">KU_S4_2022</strain>
        <tissue evidence="1">Muscle</tissue>
    </source>
</reference>